<evidence type="ECO:0000256" key="2">
    <source>
        <dbReference type="ARBA" id="ARBA00023186"/>
    </source>
</evidence>
<dbReference type="Pfam" id="PF07683">
    <property type="entry name" value="CobW_C"/>
    <property type="match status" value="1"/>
</dbReference>
<protein>
    <recommendedName>
        <fullName evidence="3">PH domain-containing protein</fullName>
    </recommendedName>
</protein>
<dbReference type="InterPro" id="IPR011629">
    <property type="entry name" value="CobW-like_C"/>
</dbReference>
<organism evidence="4 5">
    <name type="scientific">Rhizophagus irregularis</name>
    <dbReference type="NCBI Taxonomy" id="588596"/>
    <lineage>
        <taxon>Eukaryota</taxon>
        <taxon>Fungi</taxon>
        <taxon>Fungi incertae sedis</taxon>
        <taxon>Mucoromycota</taxon>
        <taxon>Glomeromycotina</taxon>
        <taxon>Glomeromycetes</taxon>
        <taxon>Glomerales</taxon>
        <taxon>Glomeraceae</taxon>
        <taxon>Rhizophagus</taxon>
    </lineage>
</organism>
<sequence>MDLLSESEQAKQQIEDWIKTLPSTVYRIKGYIPVEGVKNPMLFQYAYGLVQWLPEYIKMPAKVVIIGENVDEVKATCNGVFKHR</sequence>
<evidence type="ECO:0000313" key="4">
    <source>
        <dbReference type="EMBL" id="PKC51411.1"/>
    </source>
</evidence>
<gene>
    <name evidence="4" type="ORF">RhiirA1_483804</name>
</gene>
<name>A0A2N0QK23_9GLOM</name>
<proteinExistence type="predicted"/>
<reference evidence="4 5" key="2">
    <citation type="submission" date="2017-10" db="EMBL/GenBank/DDBJ databases">
        <title>Genome analyses suggest a sexual origin of heterokaryosis in a supposedly ancient asexual fungus.</title>
        <authorList>
            <person name="Corradi N."/>
            <person name="Sedzielewska K."/>
            <person name="Noel J."/>
            <person name="Charron P."/>
            <person name="Farinelli L."/>
            <person name="Marton T."/>
            <person name="Kruger M."/>
            <person name="Pelin A."/>
            <person name="Brachmann A."/>
            <person name="Corradi N."/>
        </authorList>
    </citation>
    <scope>NUCLEOTIDE SEQUENCE [LARGE SCALE GENOMIC DNA]</scope>
    <source>
        <strain evidence="4 5">A1</strain>
    </source>
</reference>
<evidence type="ECO:0000259" key="3">
    <source>
        <dbReference type="PROSITE" id="PS50003"/>
    </source>
</evidence>
<keyword evidence="2" id="KW-0143">Chaperone</keyword>
<accession>A0A2N0QK23</accession>
<dbReference type="AlphaFoldDB" id="A0A2N0QK23"/>
<evidence type="ECO:0000256" key="1">
    <source>
        <dbReference type="ARBA" id="ARBA00022741"/>
    </source>
</evidence>
<dbReference type="Proteomes" id="UP000232688">
    <property type="component" value="Unassembled WGS sequence"/>
</dbReference>
<dbReference type="Gene3D" id="3.30.1220.10">
    <property type="entry name" value="CobW-like, C-terminal domain"/>
    <property type="match status" value="1"/>
</dbReference>
<feature type="domain" description="PH" evidence="3">
    <location>
        <begin position="1"/>
        <end position="26"/>
    </location>
</feature>
<dbReference type="PROSITE" id="PS50003">
    <property type="entry name" value="PH_DOMAIN"/>
    <property type="match status" value="1"/>
</dbReference>
<dbReference type="EMBL" id="LLXH01007694">
    <property type="protein sequence ID" value="PKC51411.1"/>
    <property type="molecule type" value="Genomic_DNA"/>
</dbReference>
<dbReference type="InterPro" id="IPR036627">
    <property type="entry name" value="CobW-likC_sf"/>
</dbReference>
<dbReference type="SUPFAM" id="SSF90002">
    <property type="entry name" value="Hypothetical protein YjiA, C-terminal domain"/>
    <property type="match status" value="1"/>
</dbReference>
<reference evidence="4 5" key="1">
    <citation type="submission" date="2017-10" db="EMBL/GenBank/DDBJ databases">
        <title>Extensive intraspecific genome diversity in a model arbuscular mycorrhizal fungus.</title>
        <authorList>
            <person name="Chen E.C.H."/>
            <person name="Morin E."/>
            <person name="Baudet D."/>
            <person name="Noel J."/>
            <person name="Ndikumana S."/>
            <person name="Charron P."/>
            <person name="St-Onge C."/>
            <person name="Giorgi J."/>
            <person name="Grigoriev I.V."/>
            <person name="Roux C."/>
            <person name="Martin F.M."/>
            <person name="Corradi N."/>
        </authorList>
    </citation>
    <scope>NUCLEOTIDE SEQUENCE [LARGE SCALE GENOMIC DNA]</scope>
    <source>
        <strain evidence="4 5">A1</strain>
    </source>
</reference>
<comment type="caution">
    <text evidence="4">The sequence shown here is derived from an EMBL/GenBank/DDBJ whole genome shotgun (WGS) entry which is preliminary data.</text>
</comment>
<dbReference type="GO" id="GO:0000166">
    <property type="term" value="F:nucleotide binding"/>
    <property type="evidence" value="ECO:0007669"/>
    <property type="project" value="UniProtKB-KW"/>
</dbReference>
<keyword evidence="1" id="KW-0547">Nucleotide-binding</keyword>
<evidence type="ECO:0000313" key="5">
    <source>
        <dbReference type="Proteomes" id="UP000232688"/>
    </source>
</evidence>
<dbReference type="InterPro" id="IPR001849">
    <property type="entry name" value="PH_domain"/>
</dbReference>
<dbReference type="VEuPathDB" id="FungiDB:RhiirA1_483804"/>